<dbReference type="PRINTS" id="PR00252">
    <property type="entry name" value="NRIONCHANNEL"/>
</dbReference>
<dbReference type="Gene3D" id="6.10.250.2810">
    <property type="match status" value="1"/>
</dbReference>
<organism evidence="14 15">
    <name type="scientific">Pinctada imbricata</name>
    <name type="common">Atlantic pearl-oyster</name>
    <name type="synonym">Pinctada martensii</name>
    <dbReference type="NCBI Taxonomy" id="66713"/>
    <lineage>
        <taxon>Eukaryota</taxon>
        <taxon>Metazoa</taxon>
        <taxon>Spiralia</taxon>
        <taxon>Lophotrochozoa</taxon>
        <taxon>Mollusca</taxon>
        <taxon>Bivalvia</taxon>
        <taxon>Autobranchia</taxon>
        <taxon>Pteriomorphia</taxon>
        <taxon>Pterioida</taxon>
        <taxon>Pterioidea</taxon>
        <taxon>Pteriidae</taxon>
        <taxon>Pinctada</taxon>
    </lineage>
</organism>
<dbReference type="Pfam" id="PF02931">
    <property type="entry name" value="Neur_chan_LBD"/>
    <property type="match status" value="1"/>
</dbReference>
<evidence type="ECO:0000256" key="6">
    <source>
        <dbReference type="ARBA" id="ARBA00022729"/>
    </source>
</evidence>
<dbReference type="PROSITE" id="PS00236">
    <property type="entry name" value="NEUROTR_ION_CHANNEL"/>
    <property type="match status" value="1"/>
</dbReference>
<comment type="caution">
    <text evidence="14">The sequence shown here is derived from an EMBL/GenBank/DDBJ whole genome shotgun (WGS) entry which is preliminary data.</text>
</comment>
<keyword evidence="10 11" id="KW-0407">Ion channel</keyword>
<dbReference type="Proteomes" id="UP001186944">
    <property type="component" value="Unassembled WGS sequence"/>
</dbReference>
<evidence type="ECO:0000259" key="13">
    <source>
        <dbReference type="Pfam" id="PF02932"/>
    </source>
</evidence>
<evidence type="ECO:0000256" key="7">
    <source>
        <dbReference type="ARBA" id="ARBA00022989"/>
    </source>
</evidence>
<evidence type="ECO:0000256" key="11">
    <source>
        <dbReference type="RuleBase" id="RU000687"/>
    </source>
</evidence>
<accession>A0AA89CDY5</accession>
<sequence>MGPVEENELSYSMQCYLRQSWYDDRLKFDLENLTQVTLSNSFLKDIWKPNTYFLNGRRSIQPNITVPNVFVRISSNGSVYMSRRLTIQAICPMQLMDYPMDRPVCPLKLGGYGYTTRDIIYEWAHGNDHSVDVYDDVTMSQFDIDVIRANNKTKIDQFGVTTILSTAAIGLIQRDGLPRVPYATALDVYLNVCIVYNLAAMIQYAAVNYFTKIMAKEGGKETAEDSQEQSPMLLAPHTLVIPDPRGKSDSLNSRQRRQRCGNLFWKCLVGNFRYRQDRIQNADVEAGNSVSKIDITSRYLFPASFALFHIVYWSWYLAFH</sequence>
<evidence type="ECO:0000256" key="10">
    <source>
        <dbReference type="ARBA" id="ARBA00023303"/>
    </source>
</evidence>
<keyword evidence="15" id="KW-1185">Reference proteome</keyword>
<evidence type="ECO:0000256" key="9">
    <source>
        <dbReference type="ARBA" id="ARBA00023136"/>
    </source>
</evidence>
<keyword evidence="3 11" id="KW-0813">Transport</keyword>
<gene>
    <name evidence="14" type="ORF">FSP39_011219</name>
</gene>
<feature type="domain" description="Neurotransmitter-gated ion-channel ligand-binding" evidence="12">
    <location>
        <begin position="3"/>
        <end position="152"/>
    </location>
</feature>
<dbReference type="InterPro" id="IPR036719">
    <property type="entry name" value="Neuro-gated_channel_TM_sf"/>
</dbReference>
<evidence type="ECO:0000256" key="2">
    <source>
        <dbReference type="ARBA" id="ARBA00004236"/>
    </source>
</evidence>
<protein>
    <submittedName>
        <fullName evidence="14">Uncharacterized protein</fullName>
    </submittedName>
</protein>
<comment type="similarity">
    <text evidence="11">Belongs to the ligand-gated ion channel (TC 1.A.9) family.</text>
</comment>
<comment type="subcellular location">
    <subcellularLocation>
        <location evidence="2">Cell membrane</location>
    </subcellularLocation>
    <subcellularLocation>
        <location evidence="1">Membrane</location>
        <topology evidence="1">Multi-pass membrane protein</topology>
    </subcellularLocation>
</comment>
<proteinExistence type="inferred from homology"/>
<comment type="caution">
    <text evidence="11">Lacks conserved residue(s) required for the propagation of feature annotation.</text>
</comment>
<evidence type="ECO:0000256" key="4">
    <source>
        <dbReference type="ARBA" id="ARBA00022475"/>
    </source>
</evidence>
<feature type="transmembrane region" description="Helical" evidence="11">
    <location>
        <begin position="299"/>
        <end position="318"/>
    </location>
</feature>
<dbReference type="GO" id="GO:0004888">
    <property type="term" value="F:transmembrane signaling receptor activity"/>
    <property type="evidence" value="ECO:0007669"/>
    <property type="project" value="InterPro"/>
</dbReference>
<evidence type="ECO:0000313" key="14">
    <source>
        <dbReference type="EMBL" id="KAK3108581.1"/>
    </source>
</evidence>
<dbReference type="GO" id="GO:0005230">
    <property type="term" value="F:extracellular ligand-gated monoatomic ion channel activity"/>
    <property type="evidence" value="ECO:0007669"/>
    <property type="project" value="InterPro"/>
</dbReference>
<keyword evidence="7 11" id="KW-1133">Transmembrane helix</keyword>
<dbReference type="SUPFAM" id="SSF63712">
    <property type="entry name" value="Nicotinic receptor ligand binding domain-like"/>
    <property type="match status" value="1"/>
</dbReference>
<feature type="domain" description="Neurotransmitter-gated ion-channel transmembrane" evidence="13">
    <location>
        <begin position="158"/>
        <end position="218"/>
    </location>
</feature>
<evidence type="ECO:0000256" key="8">
    <source>
        <dbReference type="ARBA" id="ARBA00023065"/>
    </source>
</evidence>
<feature type="transmembrane region" description="Helical" evidence="11">
    <location>
        <begin position="188"/>
        <end position="210"/>
    </location>
</feature>
<dbReference type="InterPro" id="IPR006202">
    <property type="entry name" value="Neur_chan_lig-bd"/>
</dbReference>
<dbReference type="InterPro" id="IPR006028">
    <property type="entry name" value="GABAA/Glycine_rcpt"/>
</dbReference>
<dbReference type="InterPro" id="IPR018000">
    <property type="entry name" value="Neurotransmitter_ion_chnl_CS"/>
</dbReference>
<evidence type="ECO:0000259" key="12">
    <source>
        <dbReference type="Pfam" id="PF02931"/>
    </source>
</evidence>
<dbReference type="AlphaFoldDB" id="A0AA89CDY5"/>
<name>A0AA89CDY5_PINIB</name>
<dbReference type="InterPro" id="IPR006201">
    <property type="entry name" value="Neur_channel"/>
</dbReference>
<dbReference type="Pfam" id="PF02932">
    <property type="entry name" value="Neur_chan_memb"/>
    <property type="match status" value="1"/>
</dbReference>
<dbReference type="Gene3D" id="2.70.170.10">
    <property type="entry name" value="Neurotransmitter-gated ion-channel ligand-binding domain"/>
    <property type="match status" value="1"/>
</dbReference>
<dbReference type="InterPro" id="IPR036734">
    <property type="entry name" value="Neur_chan_lig-bd_sf"/>
</dbReference>
<dbReference type="InterPro" id="IPR006029">
    <property type="entry name" value="Neurotrans-gated_channel_TM"/>
</dbReference>
<keyword evidence="8 11" id="KW-0406">Ion transport</keyword>
<evidence type="ECO:0000256" key="1">
    <source>
        <dbReference type="ARBA" id="ARBA00004141"/>
    </source>
</evidence>
<dbReference type="SUPFAM" id="SSF90112">
    <property type="entry name" value="Neurotransmitter-gated ion-channel transmembrane pore"/>
    <property type="match status" value="1"/>
</dbReference>
<dbReference type="PRINTS" id="PR00253">
    <property type="entry name" value="GABAARECEPTR"/>
</dbReference>
<keyword evidence="4" id="KW-1003">Cell membrane</keyword>
<keyword evidence="5 11" id="KW-0812">Transmembrane</keyword>
<dbReference type="PANTHER" id="PTHR18945">
    <property type="entry name" value="NEUROTRANSMITTER GATED ION CHANNEL"/>
    <property type="match status" value="1"/>
</dbReference>
<evidence type="ECO:0000256" key="3">
    <source>
        <dbReference type="ARBA" id="ARBA00022448"/>
    </source>
</evidence>
<reference evidence="14" key="1">
    <citation type="submission" date="2019-08" db="EMBL/GenBank/DDBJ databases">
        <title>The improved chromosome-level genome for the pearl oyster Pinctada fucata martensii using PacBio sequencing and Hi-C.</title>
        <authorList>
            <person name="Zheng Z."/>
        </authorList>
    </citation>
    <scope>NUCLEOTIDE SEQUENCE</scope>
    <source>
        <strain evidence="14">ZZ-2019</strain>
        <tissue evidence="14">Adductor muscle</tissue>
    </source>
</reference>
<keyword evidence="9 11" id="KW-0472">Membrane</keyword>
<evidence type="ECO:0000313" key="15">
    <source>
        <dbReference type="Proteomes" id="UP001186944"/>
    </source>
</evidence>
<evidence type="ECO:0000256" key="5">
    <source>
        <dbReference type="ARBA" id="ARBA00022692"/>
    </source>
</evidence>
<dbReference type="GO" id="GO:0005886">
    <property type="term" value="C:plasma membrane"/>
    <property type="evidence" value="ECO:0007669"/>
    <property type="project" value="UniProtKB-SubCell"/>
</dbReference>
<keyword evidence="6" id="KW-0732">Signal</keyword>
<dbReference type="EMBL" id="VSWD01000001">
    <property type="protein sequence ID" value="KAK3108581.1"/>
    <property type="molecule type" value="Genomic_DNA"/>
</dbReference>